<organism evidence="3 4">
    <name type="scientific">Actinoplanes subglobosus</name>
    <dbReference type="NCBI Taxonomy" id="1547892"/>
    <lineage>
        <taxon>Bacteria</taxon>
        <taxon>Bacillati</taxon>
        <taxon>Actinomycetota</taxon>
        <taxon>Actinomycetes</taxon>
        <taxon>Micromonosporales</taxon>
        <taxon>Micromonosporaceae</taxon>
        <taxon>Actinoplanes</taxon>
    </lineage>
</organism>
<name>A0ABV8IZX4_9ACTN</name>
<dbReference type="RefSeq" id="WP_378070157.1">
    <property type="nucleotide sequence ID" value="NZ_JBHSBL010000020.1"/>
</dbReference>
<feature type="domain" description="Alkyl hydroperoxide reductase subunit C/ Thiol specific antioxidant" evidence="2">
    <location>
        <begin position="42"/>
        <end position="165"/>
    </location>
</feature>
<evidence type="ECO:0000313" key="4">
    <source>
        <dbReference type="Proteomes" id="UP001595867"/>
    </source>
</evidence>
<reference evidence="4" key="1">
    <citation type="journal article" date="2019" name="Int. J. Syst. Evol. Microbiol.">
        <title>The Global Catalogue of Microorganisms (GCM) 10K type strain sequencing project: providing services to taxonomists for standard genome sequencing and annotation.</title>
        <authorList>
            <consortium name="The Broad Institute Genomics Platform"/>
            <consortium name="The Broad Institute Genome Sequencing Center for Infectious Disease"/>
            <person name="Wu L."/>
            <person name="Ma J."/>
        </authorList>
    </citation>
    <scope>NUCLEOTIDE SEQUENCE [LARGE SCALE GENOMIC DNA]</scope>
    <source>
        <strain evidence="4">TBRC 5832</strain>
    </source>
</reference>
<evidence type="ECO:0000259" key="2">
    <source>
        <dbReference type="Pfam" id="PF00578"/>
    </source>
</evidence>
<evidence type="ECO:0000313" key="3">
    <source>
        <dbReference type="EMBL" id="MFC4069271.1"/>
    </source>
</evidence>
<dbReference type="Pfam" id="PF00578">
    <property type="entry name" value="AhpC-TSA"/>
    <property type="match status" value="1"/>
</dbReference>
<dbReference type="InterPro" id="IPR000866">
    <property type="entry name" value="AhpC/TSA"/>
</dbReference>
<gene>
    <name evidence="3" type="ORF">ACFO0C_30485</name>
</gene>
<dbReference type="EMBL" id="JBHSBL010000020">
    <property type="protein sequence ID" value="MFC4069271.1"/>
    <property type="molecule type" value="Genomic_DNA"/>
</dbReference>
<sequence length="227" mass="24013">MTTVHDLRRVDDDAFRRLLDRNAIWKRMVTVGDRLPIQPVYEVDLGPIHLDRLLDTGPLVLVFIRYAGSPWCEDLLRSYATGLEPALTALGAHLVAVSPQAPGRLAALKHRDGLPFLVASDPRHVLVDALRIGFSSPGADKPLGTGRSVLPFASVVVADRSGLVRFADVRPNWLDPLPAARVVEAVRALGGDAGRTFGGEAVRAPGSGAVRAPGSGAVRAPGGASTS</sequence>
<feature type="region of interest" description="Disordered" evidence="1">
    <location>
        <begin position="198"/>
        <end position="227"/>
    </location>
</feature>
<keyword evidence="4" id="KW-1185">Reference proteome</keyword>
<dbReference type="SUPFAM" id="SSF52833">
    <property type="entry name" value="Thioredoxin-like"/>
    <property type="match status" value="1"/>
</dbReference>
<accession>A0ABV8IZX4</accession>
<dbReference type="Gene3D" id="3.40.30.10">
    <property type="entry name" value="Glutaredoxin"/>
    <property type="match status" value="1"/>
</dbReference>
<protein>
    <submittedName>
        <fullName evidence="3">Redoxin domain-containing protein</fullName>
    </submittedName>
</protein>
<dbReference type="InterPro" id="IPR036249">
    <property type="entry name" value="Thioredoxin-like_sf"/>
</dbReference>
<comment type="caution">
    <text evidence="3">The sequence shown here is derived from an EMBL/GenBank/DDBJ whole genome shotgun (WGS) entry which is preliminary data.</text>
</comment>
<dbReference type="Proteomes" id="UP001595867">
    <property type="component" value="Unassembled WGS sequence"/>
</dbReference>
<proteinExistence type="predicted"/>
<evidence type="ECO:0000256" key="1">
    <source>
        <dbReference type="SAM" id="MobiDB-lite"/>
    </source>
</evidence>